<name>A0A2I0B3P3_9ASPA</name>
<dbReference type="SUPFAM" id="SSF118290">
    <property type="entry name" value="WRKY DNA-binding domain"/>
    <property type="match status" value="2"/>
</dbReference>
<dbReference type="InterPro" id="IPR036576">
    <property type="entry name" value="WRKY_dom_sf"/>
</dbReference>
<keyword evidence="4" id="KW-0238">DNA-binding</keyword>
<dbReference type="OrthoDB" id="1923003at2759"/>
<reference evidence="9 10" key="1">
    <citation type="journal article" date="2017" name="Nature">
        <title>The Apostasia genome and the evolution of orchids.</title>
        <authorList>
            <person name="Zhang G.Q."/>
            <person name="Liu K.W."/>
            <person name="Li Z."/>
            <person name="Lohaus R."/>
            <person name="Hsiao Y.Y."/>
            <person name="Niu S.C."/>
            <person name="Wang J.Y."/>
            <person name="Lin Y.C."/>
            <person name="Xu Q."/>
            <person name="Chen L.J."/>
            <person name="Yoshida K."/>
            <person name="Fujiwara S."/>
            <person name="Wang Z.W."/>
            <person name="Zhang Y.Q."/>
            <person name="Mitsuda N."/>
            <person name="Wang M."/>
            <person name="Liu G.H."/>
            <person name="Pecoraro L."/>
            <person name="Huang H.X."/>
            <person name="Xiao X.J."/>
            <person name="Lin M."/>
            <person name="Wu X.Y."/>
            <person name="Wu W.L."/>
            <person name="Chen Y.Y."/>
            <person name="Chang S.B."/>
            <person name="Sakamoto S."/>
            <person name="Ohme-Takagi M."/>
            <person name="Yagi M."/>
            <person name="Zeng S.J."/>
            <person name="Shen C.Y."/>
            <person name="Yeh C.M."/>
            <person name="Luo Y.B."/>
            <person name="Tsai W.C."/>
            <person name="Van de Peer Y."/>
            <person name="Liu Z.J."/>
        </authorList>
    </citation>
    <scope>NUCLEOTIDE SEQUENCE [LARGE SCALE GENOMIC DNA]</scope>
    <source>
        <strain evidence="10">cv. Shenzhen</strain>
        <tissue evidence="9">Stem</tissue>
    </source>
</reference>
<dbReference type="Gene3D" id="2.20.25.80">
    <property type="entry name" value="WRKY domain"/>
    <property type="match status" value="2"/>
</dbReference>
<keyword evidence="6" id="KW-0539">Nucleus</keyword>
<dbReference type="STRING" id="1088818.A0A2I0B3P3"/>
<evidence type="ECO:0000256" key="1">
    <source>
        <dbReference type="ARBA" id="ARBA00004123"/>
    </source>
</evidence>
<proteinExistence type="predicted"/>
<evidence type="ECO:0000256" key="6">
    <source>
        <dbReference type="ARBA" id="ARBA00023242"/>
    </source>
</evidence>
<dbReference type="Proteomes" id="UP000236161">
    <property type="component" value="Unassembled WGS sequence"/>
</dbReference>
<dbReference type="Pfam" id="PF03106">
    <property type="entry name" value="WRKY"/>
    <property type="match status" value="2"/>
</dbReference>
<comment type="subcellular location">
    <subcellularLocation>
        <location evidence="1">Nucleus</location>
    </subcellularLocation>
</comment>
<dbReference type="EMBL" id="KZ451917">
    <property type="protein sequence ID" value="PKA62411.1"/>
    <property type="molecule type" value="Genomic_DNA"/>
</dbReference>
<dbReference type="SMART" id="SM00774">
    <property type="entry name" value="WRKY"/>
    <property type="match status" value="2"/>
</dbReference>
<sequence>MNSVNDPKPSSRSGLSVRVAARAGFSDLMIETAQIRSRTVSSSEKTGVPSPLLTIPPGLSPTMLLDSPFLASKSVAEPSPITSKFPFTEGDNDMESVLANENNDHPLQQTGPPSFALKHPLGYSSGAENNPALHMNGIHLQHGFSQPYEENGNFRSEMLDKRASKLTLDESQDEIGSKGEHSSTSLGAPAEDGYNWRKYGQKQVKGSEYPRSYFKCTHPNCPVKKKVERSQEGLITEIIYKGVHSHPKPALNRELSGAATADSKNDATDADQSASIAVEQCDQSNNNMQDQEGLCREAPDGLGASSTLSNDDDADELATLRSVSLGGDDDCDGDGGETESKRRKLVACALEISSASKAAREPRVVVQTTSDVDILDDGYRWRKYGQKVVKGNPNPRSYYKCTNPKCTVRKHVERASHDLKSVITSYEGKHNHDVPAARTSNQTSSTSLSTSTNTSAPPTILLQQNAELARMADSSPLLSYGVPSRDQPLGVIPLAGLGNIPTMKMPVLPPFPAYMAQHHQNRGTGFMMPNGRPKEEPSSDPTTQLAVHQLFINQR</sequence>
<evidence type="ECO:0000256" key="5">
    <source>
        <dbReference type="ARBA" id="ARBA00023163"/>
    </source>
</evidence>
<evidence type="ECO:0000313" key="10">
    <source>
        <dbReference type="Proteomes" id="UP000236161"/>
    </source>
</evidence>
<keyword evidence="5" id="KW-0804">Transcription</keyword>
<gene>
    <name evidence="9" type="primary">WRKY2</name>
    <name evidence="9" type="ORF">AXF42_Ash009297</name>
</gene>
<feature type="domain" description="WRKY" evidence="8">
    <location>
        <begin position="185"/>
        <end position="249"/>
    </location>
</feature>
<dbReference type="AlphaFoldDB" id="A0A2I0B3P3"/>
<evidence type="ECO:0000256" key="7">
    <source>
        <dbReference type="SAM" id="MobiDB-lite"/>
    </source>
</evidence>
<dbReference type="PANTHER" id="PTHR31221">
    <property type="entry name" value="WRKY TRANSCRIPTION FACTOR PROTEIN 1-RELATED"/>
    <property type="match status" value="1"/>
</dbReference>
<accession>A0A2I0B3P3</accession>
<dbReference type="GO" id="GO:0005634">
    <property type="term" value="C:nucleus"/>
    <property type="evidence" value="ECO:0007669"/>
    <property type="project" value="UniProtKB-SubCell"/>
</dbReference>
<evidence type="ECO:0000313" key="9">
    <source>
        <dbReference type="EMBL" id="PKA62411.1"/>
    </source>
</evidence>
<dbReference type="PANTHER" id="PTHR31221:SF338">
    <property type="entry name" value="OS08G0499300 PROTEIN"/>
    <property type="match status" value="1"/>
</dbReference>
<evidence type="ECO:0000256" key="4">
    <source>
        <dbReference type="ARBA" id="ARBA00023125"/>
    </source>
</evidence>
<dbReference type="GO" id="GO:0043565">
    <property type="term" value="F:sequence-specific DNA binding"/>
    <property type="evidence" value="ECO:0007669"/>
    <property type="project" value="InterPro"/>
</dbReference>
<dbReference type="FunFam" id="2.20.25.80:FF:000006">
    <property type="entry name" value="WRKY transcription factor"/>
    <property type="match status" value="1"/>
</dbReference>
<dbReference type="PROSITE" id="PS50811">
    <property type="entry name" value="WRKY"/>
    <property type="match status" value="2"/>
</dbReference>
<evidence type="ECO:0000256" key="3">
    <source>
        <dbReference type="ARBA" id="ARBA00023015"/>
    </source>
</evidence>
<keyword evidence="10" id="KW-1185">Reference proteome</keyword>
<dbReference type="InterPro" id="IPR044810">
    <property type="entry name" value="WRKY_plant"/>
</dbReference>
<keyword evidence="2" id="KW-0677">Repeat</keyword>
<dbReference type="GO" id="GO:0003700">
    <property type="term" value="F:DNA-binding transcription factor activity"/>
    <property type="evidence" value="ECO:0007669"/>
    <property type="project" value="InterPro"/>
</dbReference>
<protein>
    <submittedName>
        <fullName evidence="9">Putative WRKY transcription factor 2</fullName>
    </submittedName>
</protein>
<feature type="region of interest" description="Disordered" evidence="7">
    <location>
        <begin position="168"/>
        <end position="193"/>
    </location>
</feature>
<feature type="compositionally biased region" description="Polar residues" evidence="7">
    <location>
        <begin position="99"/>
        <end position="112"/>
    </location>
</feature>
<feature type="domain" description="WRKY" evidence="8">
    <location>
        <begin position="370"/>
        <end position="435"/>
    </location>
</feature>
<dbReference type="FunFam" id="2.20.25.80:FF:000001">
    <property type="entry name" value="WRKY transcription factor 33"/>
    <property type="match status" value="1"/>
</dbReference>
<feature type="region of interest" description="Disordered" evidence="7">
    <location>
        <begin position="80"/>
        <end position="133"/>
    </location>
</feature>
<evidence type="ECO:0000256" key="2">
    <source>
        <dbReference type="ARBA" id="ARBA00022737"/>
    </source>
</evidence>
<keyword evidence="3" id="KW-0805">Transcription regulation</keyword>
<organism evidence="9 10">
    <name type="scientific">Apostasia shenzhenica</name>
    <dbReference type="NCBI Taxonomy" id="1088818"/>
    <lineage>
        <taxon>Eukaryota</taxon>
        <taxon>Viridiplantae</taxon>
        <taxon>Streptophyta</taxon>
        <taxon>Embryophyta</taxon>
        <taxon>Tracheophyta</taxon>
        <taxon>Spermatophyta</taxon>
        <taxon>Magnoliopsida</taxon>
        <taxon>Liliopsida</taxon>
        <taxon>Asparagales</taxon>
        <taxon>Orchidaceae</taxon>
        <taxon>Apostasioideae</taxon>
        <taxon>Apostasia</taxon>
    </lineage>
</organism>
<feature type="region of interest" description="Disordered" evidence="7">
    <location>
        <begin position="425"/>
        <end position="458"/>
    </location>
</feature>
<evidence type="ECO:0000259" key="8">
    <source>
        <dbReference type="PROSITE" id="PS50811"/>
    </source>
</evidence>
<feature type="compositionally biased region" description="Low complexity" evidence="7">
    <location>
        <begin position="439"/>
        <end position="455"/>
    </location>
</feature>
<dbReference type="InterPro" id="IPR003657">
    <property type="entry name" value="WRKY_dom"/>
</dbReference>
<feature type="region of interest" description="Disordered" evidence="7">
    <location>
        <begin position="287"/>
        <end position="314"/>
    </location>
</feature>